<evidence type="ECO:0000256" key="4">
    <source>
        <dbReference type="ARBA" id="ARBA00012821"/>
    </source>
</evidence>
<keyword evidence="11" id="KW-0411">Iron-sulfur</keyword>
<dbReference type="GO" id="GO:0046872">
    <property type="term" value="F:metal ion binding"/>
    <property type="evidence" value="ECO:0007669"/>
    <property type="project" value="UniProtKB-KW"/>
</dbReference>
<dbReference type="SFLD" id="SFLDG01071">
    <property type="entry name" value="tRNA_wybutosine-synthesizing"/>
    <property type="match status" value="1"/>
</dbReference>
<dbReference type="AlphaFoldDB" id="A0A835VPZ5"/>
<dbReference type="Proteomes" id="UP000650467">
    <property type="component" value="Unassembled WGS sequence"/>
</dbReference>
<keyword evidence="9" id="KW-0547">Nucleotide-binding</keyword>
<keyword evidence="19" id="KW-1185">Reference proteome</keyword>
<keyword evidence="5" id="KW-0004">4Fe-4S</keyword>
<dbReference type="PROSITE" id="PS50902">
    <property type="entry name" value="FLAVODOXIN_LIKE"/>
    <property type="match status" value="1"/>
</dbReference>
<dbReference type="InterPro" id="IPR007197">
    <property type="entry name" value="rSAM"/>
</dbReference>
<dbReference type="EMBL" id="JAEHOC010000079">
    <property type="protein sequence ID" value="KAG2423460.1"/>
    <property type="molecule type" value="Genomic_DNA"/>
</dbReference>
<reference evidence="18" key="1">
    <citation type="journal article" date="2020" name="bioRxiv">
        <title>Comparative genomics of Chlamydomonas.</title>
        <authorList>
            <person name="Craig R.J."/>
            <person name="Hasan A.R."/>
            <person name="Ness R.W."/>
            <person name="Keightley P.D."/>
        </authorList>
    </citation>
    <scope>NUCLEOTIDE SEQUENCE</scope>
    <source>
        <strain evidence="18">SAG 7.73</strain>
    </source>
</reference>
<keyword evidence="15" id="KW-0812">Transmembrane</keyword>
<keyword evidence="15" id="KW-1133">Transmembrane helix</keyword>
<dbReference type="Pfam" id="PF08608">
    <property type="entry name" value="Wyosine_form"/>
    <property type="match status" value="1"/>
</dbReference>
<evidence type="ECO:0000313" key="18">
    <source>
        <dbReference type="EMBL" id="KAG2423460.1"/>
    </source>
</evidence>
<feature type="domain" description="Flavodoxin-like" evidence="16">
    <location>
        <begin position="189"/>
        <end position="426"/>
    </location>
</feature>
<organism evidence="18 19">
    <name type="scientific">Chlamydomonas incerta</name>
    <dbReference type="NCBI Taxonomy" id="51695"/>
    <lineage>
        <taxon>Eukaryota</taxon>
        <taxon>Viridiplantae</taxon>
        <taxon>Chlorophyta</taxon>
        <taxon>core chlorophytes</taxon>
        <taxon>Chlorophyceae</taxon>
        <taxon>CS clade</taxon>
        <taxon>Chlamydomonadales</taxon>
        <taxon>Chlamydomonadaceae</taxon>
        <taxon>Chlamydomonas</taxon>
    </lineage>
</organism>
<evidence type="ECO:0000259" key="16">
    <source>
        <dbReference type="PROSITE" id="PS50902"/>
    </source>
</evidence>
<dbReference type="InterPro" id="IPR008254">
    <property type="entry name" value="Flavodoxin/NO_synth"/>
</dbReference>
<comment type="similarity">
    <text evidence="3">Belongs to the TYW1 family.</text>
</comment>
<sequence length="909" mass="93198">MELLASLYTFGQVLWGIIVGAIIIAILRATKRGDGDDATSKDSGTAQAHASAGDAASPAAAKDSTAPSSGDGGAASSATRRLPAPAAPAAVAVAATAAIAPVATQAPAPVVSVAAPAVATAPLPTAAAAPVIARPAAPQPAAPATTASPALAAAPAAAAAAIAAANTTTTNNTAASITSAADAAVAPPVKIIYGSTRGTCKGLAEALAERLLAAAAAAAPAPPTDAAAASNNACCGSGAAAASVADAGGCCRTADGEAAAAPADCCRQQQPASPAAGSPATPATATTATKTAAAAPPPPPFSTVTVVSAADYEPEQLLTEPRDTLVLLVIATYEGGTPPASAAFFCSWLEDAASDFRLGAGALGRLRFAVWGAGNSLYEAAYCAAARRAEGQLLDLGARRFRPLGLGDEDAGDLRAQFAAWAERLVAKLVPQEAAAAAAAAEAGKVEEEALDAAAGAEEGEEQEEDDSFEYEDEDEEGAGSEVDIEDIGGAGPRRGKKGAAAGAAGAAANGGAEGGPPEMLNALVRGSLTKQGYKIIGSHSGVKMCRWTKSMLRGRGGCYKHAFYGIESHRCMEATPSLACANKCVFCWRHHSNPVGKTWKWKMDPPDLIVDTALELHCRMVREYSGVPGVKPEAVAEGLAPRHCALSLVGEPIMYPEINALVGRLHARGLSTFLVTNAQFPDRIQQLSPVTQLYVSVDAATPASLKAVDRPLFADFWERFTGCLAALRDKRQRTVYRLTLVKGWNMEEVLEYAKLVDLGRPDFIEIKGVTYCGSGGASSLTMANVPYHADVVAFGRAICEARGGEYGLACEHAHSCCILLARVDKFLRGGTWHTWIDYDRFQQLAAAGGDFGAEDYMLPTPDWAEFGSEAAGFDPGQVRVKKVRRHPGRTGTDSESVVGADDVALEEL</sequence>
<dbReference type="PANTHER" id="PTHR13930">
    <property type="entry name" value="S-ADENOSYL-L-METHIONINE-DEPENDENT TRNA 4-DEMETHYLWYOSINE SYNTHASE"/>
    <property type="match status" value="1"/>
</dbReference>
<keyword evidence="6" id="KW-0949">S-adenosyl-L-methionine</keyword>
<dbReference type="SFLD" id="SFLDF00284">
    <property type="entry name" value="tRNA_wybutosine-synthesizing"/>
    <property type="match status" value="1"/>
</dbReference>
<dbReference type="GO" id="GO:0010181">
    <property type="term" value="F:FMN binding"/>
    <property type="evidence" value="ECO:0007669"/>
    <property type="project" value="InterPro"/>
</dbReference>
<feature type="region of interest" description="Disordered" evidence="14">
    <location>
        <begin position="268"/>
        <end position="299"/>
    </location>
</feature>
<keyword evidence="7" id="KW-0819">tRNA processing</keyword>
<dbReference type="Pfam" id="PF00258">
    <property type="entry name" value="Flavodoxin_1"/>
    <property type="match status" value="1"/>
</dbReference>
<dbReference type="PROSITE" id="PS51918">
    <property type="entry name" value="RADICAL_SAM"/>
    <property type="match status" value="1"/>
</dbReference>
<feature type="compositionally biased region" description="Acidic residues" evidence="14">
    <location>
        <begin position="458"/>
        <end position="487"/>
    </location>
</feature>
<dbReference type="Gene3D" id="3.40.50.360">
    <property type="match status" value="1"/>
</dbReference>
<feature type="region of interest" description="Disordered" evidence="14">
    <location>
        <begin position="34"/>
        <end position="81"/>
    </location>
</feature>
<dbReference type="InterPro" id="IPR013917">
    <property type="entry name" value="tRNA_wybutosine-synth"/>
</dbReference>
<gene>
    <name evidence="18" type="ORF">HXX76_015330</name>
</gene>
<evidence type="ECO:0000256" key="14">
    <source>
        <dbReference type="SAM" id="MobiDB-lite"/>
    </source>
</evidence>
<protein>
    <recommendedName>
        <fullName evidence="4">tRNA 4-demethylwyosine synthase (AdoMet-dependent)</fullName>
        <ecNumber evidence="4">4.1.3.44</ecNumber>
    </recommendedName>
</protein>
<evidence type="ECO:0000313" key="19">
    <source>
        <dbReference type="Proteomes" id="UP000650467"/>
    </source>
</evidence>
<proteinExistence type="inferred from homology"/>
<dbReference type="GO" id="GO:0102521">
    <property type="term" value="F:tRNA-4-demethylwyosine synthase activity"/>
    <property type="evidence" value="ECO:0007669"/>
    <property type="project" value="UniProtKB-EC"/>
</dbReference>
<feature type="compositionally biased region" description="Low complexity" evidence="14">
    <location>
        <begin position="44"/>
        <end position="81"/>
    </location>
</feature>
<keyword evidence="10" id="KW-0408">Iron</keyword>
<dbReference type="UniPathway" id="UPA00375"/>
<evidence type="ECO:0000256" key="10">
    <source>
        <dbReference type="ARBA" id="ARBA00023004"/>
    </source>
</evidence>
<feature type="region of interest" description="Disordered" evidence="14">
    <location>
        <begin position="451"/>
        <end position="499"/>
    </location>
</feature>
<dbReference type="InterPro" id="IPR029039">
    <property type="entry name" value="Flavoprotein-like_sf"/>
</dbReference>
<dbReference type="InterPro" id="IPR034556">
    <property type="entry name" value="tRNA_wybutosine-synthase"/>
</dbReference>
<comment type="catalytic activity">
    <reaction evidence="13">
        <text>N(1)-methylguanosine(37) in tRNA(Phe) + pyruvate + S-adenosyl-L-methionine = 4-demethylwyosine(37) in tRNA(Phe) + 5'-deoxyadenosine + L-methionine + CO2 + H2O</text>
        <dbReference type="Rhea" id="RHEA:36347"/>
        <dbReference type="Rhea" id="RHEA-COMP:10164"/>
        <dbReference type="Rhea" id="RHEA-COMP:10165"/>
        <dbReference type="ChEBI" id="CHEBI:15361"/>
        <dbReference type="ChEBI" id="CHEBI:15377"/>
        <dbReference type="ChEBI" id="CHEBI:16526"/>
        <dbReference type="ChEBI" id="CHEBI:17319"/>
        <dbReference type="ChEBI" id="CHEBI:57844"/>
        <dbReference type="ChEBI" id="CHEBI:59789"/>
        <dbReference type="ChEBI" id="CHEBI:64315"/>
        <dbReference type="ChEBI" id="CHEBI:73542"/>
        <dbReference type="EC" id="4.1.3.44"/>
    </reaction>
</comment>
<feature type="domain" description="Radical SAM core" evidence="17">
    <location>
        <begin position="565"/>
        <end position="810"/>
    </location>
</feature>
<evidence type="ECO:0000256" key="3">
    <source>
        <dbReference type="ARBA" id="ARBA00010115"/>
    </source>
</evidence>
<dbReference type="EC" id="4.1.3.44" evidence="4"/>
<evidence type="ECO:0000256" key="2">
    <source>
        <dbReference type="ARBA" id="ARBA00004797"/>
    </source>
</evidence>
<dbReference type="SUPFAM" id="SSF102114">
    <property type="entry name" value="Radical SAM enzymes"/>
    <property type="match status" value="1"/>
</dbReference>
<evidence type="ECO:0000256" key="11">
    <source>
        <dbReference type="ARBA" id="ARBA00023014"/>
    </source>
</evidence>
<dbReference type="InterPro" id="IPR058240">
    <property type="entry name" value="rSAM_sf"/>
</dbReference>
<evidence type="ECO:0000256" key="15">
    <source>
        <dbReference type="SAM" id="Phobius"/>
    </source>
</evidence>
<dbReference type="GO" id="GO:0051539">
    <property type="term" value="F:4 iron, 4 sulfur cluster binding"/>
    <property type="evidence" value="ECO:0007669"/>
    <property type="project" value="UniProtKB-KW"/>
</dbReference>
<dbReference type="PANTHER" id="PTHR13930:SF0">
    <property type="entry name" value="S-ADENOSYL-L-METHIONINE-DEPENDENT TRNA 4-DEMETHYLWYOSINE SYNTHASE TYW1-RELATED"/>
    <property type="match status" value="1"/>
</dbReference>
<evidence type="ECO:0000256" key="8">
    <source>
        <dbReference type="ARBA" id="ARBA00022723"/>
    </source>
</evidence>
<evidence type="ECO:0000259" key="17">
    <source>
        <dbReference type="PROSITE" id="PS51918"/>
    </source>
</evidence>
<keyword evidence="8" id="KW-0479">Metal-binding</keyword>
<dbReference type="Gene3D" id="3.20.20.70">
    <property type="entry name" value="Aldolase class I"/>
    <property type="match status" value="1"/>
</dbReference>
<keyword evidence="15" id="KW-0472">Membrane</keyword>
<dbReference type="SUPFAM" id="SSF52218">
    <property type="entry name" value="Flavoproteins"/>
    <property type="match status" value="1"/>
</dbReference>
<evidence type="ECO:0000256" key="6">
    <source>
        <dbReference type="ARBA" id="ARBA00022691"/>
    </source>
</evidence>
<name>A0A835VPZ5_CHLIN</name>
<dbReference type="GO" id="GO:0031591">
    <property type="term" value="P:wybutosine biosynthetic process"/>
    <property type="evidence" value="ECO:0007669"/>
    <property type="project" value="TreeGrafter"/>
</dbReference>
<evidence type="ECO:0000256" key="12">
    <source>
        <dbReference type="ARBA" id="ARBA00023239"/>
    </source>
</evidence>
<dbReference type="OrthoDB" id="271553at2759"/>
<comment type="caution">
    <text evidence="18">The sequence shown here is derived from an EMBL/GenBank/DDBJ whole genome shotgun (WGS) entry which is preliminary data.</text>
</comment>
<feature type="compositionally biased region" description="Low complexity" evidence="14">
    <location>
        <begin position="268"/>
        <end position="294"/>
    </location>
</feature>
<accession>A0A835VPZ5</accession>
<evidence type="ECO:0000256" key="5">
    <source>
        <dbReference type="ARBA" id="ARBA00022485"/>
    </source>
</evidence>
<evidence type="ECO:0000256" key="7">
    <source>
        <dbReference type="ARBA" id="ARBA00022694"/>
    </source>
</evidence>
<evidence type="ECO:0000256" key="1">
    <source>
        <dbReference type="ARBA" id="ARBA00001966"/>
    </source>
</evidence>
<comment type="cofactor">
    <cofactor evidence="1">
        <name>[4Fe-4S] cluster</name>
        <dbReference type="ChEBI" id="CHEBI:49883"/>
    </cofactor>
</comment>
<dbReference type="CDD" id="cd01335">
    <property type="entry name" value="Radical_SAM"/>
    <property type="match status" value="1"/>
</dbReference>
<dbReference type="InterPro" id="IPR013785">
    <property type="entry name" value="Aldolase_TIM"/>
</dbReference>
<feature type="transmembrane region" description="Helical" evidence="15">
    <location>
        <begin position="6"/>
        <end position="27"/>
    </location>
</feature>
<keyword evidence="12" id="KW-0456">Lyase</keyword>
<evidence type="ECO:0000256" key="13">
    <source>
        <dbReference type="ARBA" id="ARBA00049466"/>
    </source>
</evidence>
<dbReference type="FunFam" id="3.20.20.70:FF:000196">
    <property type="entry name" value="S-adenosyl-L-methionine-dependent tRNA 4-demethylwyosine synthase"/>
    <property type="match status" value="1"/>
</dbReference>
<dbReference type="SFLD" id="SFLDS00029">
    <property type="entry name" value="Radical_SAM"/>
    <property type="match status" value="1"/>
</dbReference>
<dbReference type="Pfam" id="PF04055">
    <property type="entry name" value="Radical_SAM"/>
    <property type="match status" value="1"/>
</dbReference>
<comment type="pathway">
    <text evidence="2">tRNA modification; wybutosine-tRNA(Phe) biosynthesis.</text>
</comment>
<evidence type="ECO:0000256" key="9">
    <source>
        <dbReference type="ARBA" id="ARBA00022741"/>
    </source>
</evidence>